<dbReference type="Pfam" id="PF02541">
    <property type="entry name" value="Ppx-GppA"/>
    <property type="match status" value="1"/>
</dbReference>
<dbReference type="SUPFAM" id="SSF53067">
    <property type="entry name" value="Actin-like ATPase domain"/>
    <property type="match status" value="2"/>
</dbReference>
<evidence type="ECO:0000259" key="3">
    <source>
        <dbReference type="Pfam" id="PF02541"/>
    </source>
</evidence>
<dbReference type="PANTHER" id="PTHR30005">
    <property type="entry name" value="EXOPOLYPHOSPHATASE"/>
    <property type="match status" value="1"/>
</dbReference>
<dbReference type="InterPro" id="IPR043129">
    <property type="entry name" value="ATPase_NBD"/>
</dbReference>
<feature type="domain" description="Ppx/GppA phosphatase N-terminal" evidence="3">
    <location>
        <begin position="26"/>
        <end position="303"/>
    </location>
</feature>
<dbReference type="GO" id="GO:0016462">
    <property type="term" value="F:pyrophosphatase activity"/>
    <property type="evidence" value="ECO:0007669"/>
    <property type="project" value="TreeGrafter"/>
</dbReference>
<dbReference type="FunFam" id="3.30.420.150:FF:000006">
    <property type="entry name" value="Ppx/GppA family phosphatase"/>
    <property type="match status" value="1"/>
</dbReference>
<dbReference type="AlphaFoldDB" id="A0A096AER8"/>
<comment type="similarity">
    <text evidence="1">Belongs to the GppA/Ppx family.</text>
</comment>
<reference evidence="4 5" key="1">
    <citation type="submission" date="2014-07" db="EMBL/GenBank/DDBJ databases">
        <authorList>
            <person name="McCorrison J."/>
            <person name="Sanka R."/>
            <person name="Torralba M."/>
            <person name="Gillis M."/>
            <person name="Haft D.H."/>
            <person name="Methe B."/>
            <person name="Sutton G."/>
            <person name="Nelson K.E."/>
        </authorList>
    </citation>
    <scope>NUCLEOTIDE SEQUENCE [LARGE SCALE GENOMIC DNA]</scope>
    <source>
        <strain evidence="4 5">DNF00011</strain>
    </source>
</reference>
<dbReference type="RefSeq" id="WP_035757837.1">
    <property type="nucleotide sequence ID" value="NZ_JRNH01000032.1"/>
</dbReference>
<dbReference type="PANTHER" id="PTHR30005:SF0">
    <property type="entry name" value="RETROGRADE REGULATION PROTEIN 2"/>
    <property type="match status" value="1"/>
</dbReference>
<organism evidence="4 5">
    <name type="scientific">Pseudoglutamicibacter albus DNF00011</name>
    <dbReference type="NCBI Taxonomy" id="1401063"/>
    <lineage>
        <taxon>Bacteria</taxon>
        <taxon>Bacillati</taxon>
        <taxon>Actinomycetota</taxon>
        <taxon>Actinomycetes</taxon>
        <taxon>Micrococcales</taxon>
        <taxon>Micrococcaceae</taxon>
        <taxon>Pseudoglutamicibacter</taxon>
    </lineage>
</organism>
<dbReference type="InterPro" id="IPR050273">
    <property type="entry name" value="GppA/Ppx_hydrolase"/>
</dbReference>
<dbReference type="InterPro" id="IPR003695">
    <property type="entry name" value="Ppx_GppA_N"/>
</dbReference>
<proteinExistence type="inferred from homology"/>
<sequence>MRLGVLDIGSNTVHLLLVDAFPGARPTAFASYKQQLSLVRYLDPRGAVTDEGRQALLSFVDEAVDFARRHRAEDLLAFCTSALREALNGPDIIRQVEQLSGVKLQELTGEEESAMTFFAARRWFGWGVRDLMVLDIGGGSFEVAIGRNEFPDLAVSMPLGAARLTKDFLPGDPPKEALVGRLREYIAGVIEEPLRQFADQVEPDLVVATSKTFRTLARMSGAASEADGPFLVRTLTLKDVRKWAEKLVSLSFDERAHLDGVSPIRAPQLLAGAVAAEMVMEKLEVKEVRICPWALREGLLMHRFDRLLRDHDVIDDEYAGVGDVDALKENLHLVPPAR</sequence>
<dbReference type="EMBL" id="JRNH01000032">
    <property type="protein sequence ID" value="KGF19434.1"/>
    <property type="molecule type" value="Genomic_DNA"/>
</dbReference>
<dbReference type="Gene3D" id="3.30.420.150">
    <property type="entry name" value="Exopolyphosphatase. Domain 2"/>
    <property type="match status" value="1"/>
</dbReference>
<accession>A0A096AER8</accession>
<dbReference type="Gene3D" id="3.30.420.40">
    <property type="match status" value="1"/>
</dbReference>
<dbReference type="Proteomes" id="UP000053528">
    <property type="component" value="Unassembled WGS sequence"/>
</dbReference>
<name>A0A096AER8_9MICC</name>
<evidence type="ECO:0000256" key="1">
    <source>
        <dbReference type="ARBA" id="ARBA00007125"/>
    </source>
</evidence>
<comment type="caution">
    <text evidence="4">The sequence shown here is derived from an EMBL/GenBank/DDBJ whole genome shotgun (WGS) entry which is preliminary data.</text>
</comment>
<keyword evidence="2" id="KW-0378">Hydrolase</keyword>
<evidence type="ECO:0000313" key="5">
    <source>
        <dbReference type="Proteomes" id="UP000053528"/>
    </source>
</evidence>
<evidence type="ECO:0000256" key="2">
    <source>
        <dbReference type="ARBA" id="ARBA00022801"/>
    </source>
</evidence>
<gene>
    <name evidence="4" type="ORF">HMPREF2128_10150</name>
</gene>
<dbReference type="CDD" id="cd24056">
    <property type="entry name" value="ASKHA_NBD_MtPPX1-like"/>
    <property type="match status" value="1"/>
</dbReference>
<evidence type="ECO:0000313" key="4">
    <source>
        <dbReference type="EMBL" id="KGF19434.1"/>
    </source>
</evidence>
<protein>
    <submittedName>
        <fullName evidence="4">Exopolyphosphatase</fullName>
    </submittedName>
</protein>